<dbReference type="GO" id="GO:0051301">
    <property type="term" value="P:cell division"/>
    <property type="evidence" value="ECO:0007669"/>
    <property type="project" value="UniProtKB-KW"/>
</dbReference>
<dbReference type="GO" id="GO:0030496">
    <property type="term" value="C:midbody"/>
    <property type="evidence" value="ECO:0007669"/>
    <property type="project" value="UniProtKB-SubCell"/>
</dbReference>
<evidence type="ECO:0000256" key="3">
    <source>
        <dbReference type="ARBA" id="ARBA00004654"/>
    </source>
</evidence>
<keyword evidence="8" id="KW-0472">Membrane</keyword>
<evidence type="ECO:0000313" key="12">
    <source>
        <dbReference type="Proteomes" id="UP000736164"/>
    </source>
</evidence>
<dbReference type="GO" id="GO:0032465">
    <property type="term" value="P:regulation of cytokinesis"/>
    <property type="evidence" value="ECO:0007669"/>
    <property type="project" value="TreeGrafter"/>
</dbReference>
<keyword evidence="5" id="KW-0131">Cell cycle</keyword>
<sequence length="658" mass="74212">MEEFVQFATVYGAEQVKDLTRFLDPSGLGVISFEDFYRGITAISNGGSDAQLYEVGFNAGDEAGGCPEEYDDYAAFEQNEVTDSAYLGSESTYSECETFTDEDTGTLVHHEMHEEVETDSAIDSTLHDSEEAGSSGALSPGKRMRPLSSSAFPAFELSAIVQLGSGLSLGSELNNHSLVTVISGQEEHFEDFGEGHDSELLLDSPDVTEGDTTPDTQVHNSTLLLPDSADPFPASFQSFLREEVLDFFCSQCHKQISRLEDLSTRLNYLEMNRGLSVALAPALVSRVYAVNISYRPVWTDLGFSATGQATAVICGVVFACLRCCTSKRLSSKKVARHLHQSSILTLDSMEDLSRDILDLADTDITDKVMFLEKRVSELEKDSTANGEQHARLRQENLQLVHRANALEEQLKEQETRAEEAMLLEVRRQKEALSRLERERGMELENLQSRLQQLDEENSELRSCVPCLRANIERLDEEKRKLQDEVEDVTERLNEELEARRKLSDKLAHERHKNQKEKESTQELIEDLRKQLELLQLYKLEAEAKRGRSSSAGLQEYNSRTREAELEQEIRRLKQDNRNLKEQNDELNGQIINLSIQGAKNLFAASFSESLAAEINSVSRDELMEAIHKQEEINYRLQDYIDRIIVAIMESNPSILEVK</sequence>
<gene>
    <name evidence="11" type="primary">Rab11fip3</name>
    <name evidence="11" type="ORF">GTO95_0006568</name>
</gene>
<evidence type="ECO:0000256" key="5">
    <source>
        <dbReference type="ARBA" id="ARBA00022618"/>
    </source>
</evidence>
<dbReference type="AlphaFoldDB" id="A0A8J7TFH1"/>
<feature type="non-terminal residue" evidence="11">
    <location>
        <position position="1"/>
    </location>
</feature>
<dbReference type="SUPFAM" id="SSF144270">
    <property type="entry name" value="Eferin C-derminal domain-like"/>
    <property type="match status" value="1"/>
</dbReference>
<evidence type="ECO:0000256" key="9">
    <source>
        <dbReference type="SAM" id="Coils"/>
    </source>
</evidence>
<evidence type="ECO:0000256" key="8">
    <source>
        <dbReference type="ARBA" id="ARBA00023136"/>
    </source>
</evidence>
<evidence type="ECO:0000259" key="10">
    <source>
        <dbReference type="PROSITE" id="PS51511"/>
    </source>
</evidence>
<dbReference type="FunFam" id="1.20.5.2440:FF:000001">
    <property type="entry name" value="RAB11 family interacting protein 4"/>
    <property type="match status" value="1"/>
</dbReference>
<dbReference type="PANTHER" id="PTHR15726:SF6">
    <property type="entry name" value="RAB11 FAMILY-INTERACTING PROTEIN 3"/>
    <property type="match status" value="1"/>
</dbReference>
<proteinExistence type="predicted"/>
<keyword evidence="6" id="KW-0967">Endosome</keyword>
<dbReference type="InterPro" id="IPR019018">
    <property type="entry name" value="Rab-bd_FIP-RBD"/>
</dbReference>
<feature type="non-terminal residue" evidence="11">
    <location>
        <position position="658"/>
    </location>
</feature>
<dbReference type="PANTHER" id="PTHR15726">
    <property type="entry name" value="RAB11-FAMILY INTERACTING PROTEIN"/>
    <property type="match status" value="1"/>
</dbReference>
<reference evidence="11" key="1">
    <citation type="journal article" date="2021" name="Cell">
        <title>Tracing the genetic footprints of vertebrate landing in non-teleost ray-finned fishes.</title>
        <authorList>
            <person name="Bi X."/>
            <person name="Wang K."/>
            <person name="Yang L."/>
            <person name="Pan H."/>
            <person name="Jiang H."/>
            <person name="Wei Q."/>
            <person name="Fang M."/>
            <person name="Yu H."/>
            <person name="Zhu C."/>
            <person name="Cai Y."/>
            <person name="He Y."/>
            <person name="Gan X."/>
            <person name="Zeng H."/>
            <person name="Yu D."/>
            <person name="Zhu Y."/>
            <person name="Jiang H."/>
            <person name="Qiu Q."/>
            <person name="Yang H."/>
            <person name="Zhang Y.E."/>
            <person name="Wang W."/>
            <person name="Zhu M."/>
            <person name="He S."/>
            <person name="Zhang G."/>
        </authorList>
    </citation>
    <scope>NUCLEOTIDE SEQUENCE</scope>
    <source>
        <strain evidence="11">Allg_001</strain>
    </source>
</reference>
<keyword evidence="5" id="KW-0132">Cell division</keyword>
<evidence type="ECO:0000256" key="6">
    <source>
        <dbReference type="ARBA" id="ARBA00022753"/>
    </source>
</evidence>
<dbReference type="Gene3D" id="1.20.5.2440">
    <property type="match status" value="1"/>
</dbReference>
<dbReference type="PROSITE" id="PS51511">
    <property type="entry name" value="FIP_RBD"/>
    <property type="match status" value="1"/>
</dbReference>
<dbReference type="Pfam" id="PF09457">
    <property type="entry name" value="RBD-FIP"/>
    <property type="match status" value="1"/>
</dbReference>
<organism evidence="11 12">
    <name type="scientific">Atractosteus spatula</name>
    <name type="common">Alligator gar</name>
    <name type="synonym">Lepisosteus spatula</name>
    <dbReference type="NCBI Taxonomy" id="7917"/>
    <lineage>
        <taxon>Eukaryota</taxon>
        <taxon>Metazoa</taxon>
        <taxon>Chordata</taxon>
        <taxon>Craniata</taxon>
        <taxon>Vertebrata</taxon>
        <taxon>Euteleostomi</taxon>
        <taxon>Actinopterygii</taxon>
        <taxon>Neopterygii</taxon>
        <taxon>Holostei</taxon>
        <taxon>Semionotiformes</taxon>
        <taxon>Lepisosteidae</taxon>
        <taxon>Atractosteus</taxon>
    </lineage>
</organism>
<name>A0A8J7TFH1_ATRSP</name>
<dbReference type="GO" id="GO:0030139">
    <property type="term" value="C:endocytic vesicle"/>
    <property type="evidence" value="ECO:0007669"/>
    <property type="project" value="TreeGrafter"/>
</dbReference>
<evidence type="ECO:0000256" key="7">
    <source>
        <dbReference type="ARBA" id="ARBA00023054"/>
    </source>
</evidence>
<dbReference type="Pfam" id="PF25450">
    <property type="entry name" value="Rab11-FIP3"/>
    <property type="match status" value="1"/>
</dbReference>
<dbReference type="InterPro" id="IPR051977">
    <property type="entry name" value="Rab11-interacting_regulator"/>
</dbReference>
<protein>
    <submittedName>
        <fullName evidence="11">RFIP3 protein</fullName>
    </submittedName>
</protein>
<keyword evidence="12" id="KW-1185">Reference proteome</keyword>
<evidence type="ECO:0000256" key="4">
    <source>
        <dbReference type="ARBA" id="ARBA00022448"/>
    </source>
</evidence>
<evidence type="ECO:0000313" key="11">
    <source>
        <dbReference type="EMBL" id="MBN3321559.1"/>
    </source>
</evidence>
<feature type="coiled-coil region" evidence="9">
    <location>
        <begin position="389"/>
        <end position="596"/>
    </location>
</feature>
<dbReference type="InterPro" id="IPR057316">
    <property type="entry name" value="Rab11-FIP3/4_dom"/>
</dbReference>
<evidence type="ECO:0000256" key="2">
    <source>
        <dbReference type="ARBA" id="ARBA00004626"/>
    </source>
</evidence>
<accession>A0A8J7TFH1</accession>
<dbReference type="Proteomes" id="UP000736164">
    <property type="component" value="Unassembled WGS sequence"/>
</dbReference>
<comment type="caution">
    <text evidence="11">The sequence shown here is derived from an EMBL/GenBank/DDBJ whole genome shotgun (WGS) entry which is preliminary data.</text>
</comment>
<feature type="domain" description="FIP-RBD" evidence="10">
    <location>
        <begin position="596"/>
        <end position="658"/>
    </location>
</feature>
<dbReference type="EMBL" id="JAAWVO010055755">
    <property type="protein sequence ID" value="MBN3321559.1"/>
    <property type="molecule type" value="Genomic_DNA"/>
</dbReference>
<dbReference type="InterPro" id="IPR037245">
    <property type="entry name" value="FIP-RBD_C_sf"/>
</dbReference>
<dbReference type="GO" id="GO:0032154">
    <property type="term" value="C:cleavage furrow"/>
    <property type="evidence" value="ECO:0007669"/>
    <property type="project" value="UniProtKB-SubCell"/>
</dbReference>
<comment type="subcellular location">
    <subcellularLocation>
        <location evidence="2">Cleavage furrow</location>
    </subcellularLocation>
    <subcellularLocation>
        <location evidence="1">Midbody</location>
    </subcellularLocation>
    <subcellularLocation>
        <location evidence="3">Recycling endosome membrane</location>
        <topology evidence="3">Peripheral membrane protein</topology>
    </subcellularLocation>
</comment>
<keyword evidence="4" id="KW-0813">Transport</keyword>
<dbReference type="GO" id="GO:0032456">
    <property type="term" value="P:endocytic recycling"/>
    <property type="evidence" value="ECO:0007669"/>
    <property type="project" value="TreeGrafter"/>
</dbReference>
<evidence type="ECO:0000256" key="1">
    <source>
        <dbReference type="ARBA" id="ARBA00004214"/>
    </source>
</evidence>
<keyword evidence="7 9" id="KW-0175">Coiled coil</keyword>
<dbReference type="GO" id="GO:0055038">
    <property type="term" value="C:recycling endosome membrane"/>
    <property type="evidence" value="ECO:0007669"/>
    <property type="project" value="UniProtKB-SubCell"/>
</dbReference>